<accession>A0A9X8UJV4</accession>
<keyword evidence="1" id="KW-0812">Transmembrane</keyword>
<comment type="caution">
    <text evidence="2">The sequence shown here is derived from an EMBL/GenBank/DDBJ whole genome shotgun (WGS) entry which is preliminary data.</text>
</comment>
<dbReference type="AlphaFoldDB" id="A0A9X8UJV4"/>
<keyword evidence="3" id="KW-1185">Reference proteome</keyword>
<dbReference type="Proteomes" id="UP000294682">
    <property type="component" value="Unassembled WGS sequence"/>
</dbReference>
<name>A0A9X8UJV4_9FIRM</name>
<feature type="transmembrane region" description="Helical" evidence="1">
    <location>
        <begin position="7"/>
        <end position="25"/>
    </location>
</feature>
<dbReference type="OrthoDB" id="1701895at2"/>
<keyword evidence="1" id="KW-1133">Transmembrane helix</keyword>
<feature type="transmembrane region" description="Helical" evidence="1">
    <location>
        <begin position="59"/>
        <end position="76"/>
    </location>
</feature>
<evidence type="ECO:0000313" key="2">
    <source>
        <dbReference type="EMBL" id="TCL43469.1"/>
    </source>
</evidence>
<protein>
    <recommendedName>
        <fullName evidence="4">Exosortase</fullName>
    </recommendedName>
</protein>
<organism evidence="2 3">
    <name type="scientific">Harryflintia acetispora</name>
    <dbReference type="NCBI Taxonomy" id="1849041"/>
    <lineage>
        <taxon>Bacteria</taxon>
        <taxon>Bacillati</taxon>
        <taxon>Bacillota</taxon>
        <taxon>Clostridia</taxon>
        <taxon>Eubacteriales</taxon>
        <taxon>Oscillospiraceae</taxon>
        <taxon>Harryflintia</taxon>
    </lineage>
</organism>
<keyword evidence="1" id="KW-0472">Membrane</keyword>
<feature type="transmembrane region" description="Helical" evidence="1">
    <location>
        <begin position="31"/>
        <end position="52"/>
    </location>
</feature>
<gene>
    <name evidence="2" type="ORF">EDD78_10599</name>
</gene>
<sequence length="106" mass="11608">MDTVKKMLPFLLAMAIDFYILPLLIRDTGSAMLLMLVVIPLLCFACAAAYGGRHGFHPLFALAVAVLFVPSIFLYYNPSAWMYSVGYGIVSLLGNGLGSLFCKRPK</sequence>
<evidence type="ECO:0000256" key="1">
    <source>
        <dbReference type="SAM" id="Phobius"/>
    </source>
</evidence>
<dbReference type="EMBL" id="SLUK01000005">
    <property type="protein sequence ID" value="TCL43469.1"/>
    <property type="molecule type" value="Genomic_DNA"/>
</dbReference>
<evidence type="ECO:0008006" key="4">
    <source>
        <dbReference type="Google" id="ProtNLM"/>
    </source>
</evidence>
<proteinExistence type="predicted"/>
<feature type="transmembrane region" description="Helical" evidence="1">
    <location>
        <begin position="82"/>
        <end position="102"/>
    </location>
</feature>
<dbReference type="RefSeq" id="WP_079699674.1">
    <property type="nucleotide sequence ID" value="NZ_SLUK01000005.1"/>
</dbReference>
<reference evidence="2 3" key="1">
    <citation type="submission" date="2019-03" db="EMBL/GenBank/DDBJ databases">
        <title>Genomic Encyclopedia of Type Strains, Phase IV (KMG-IV): sequencing the most valuable type-strain genomes for metagenomic binning, comparative biology and taxonomic classification.</title>
        <authorList>
            <person name="Goeker M."/>
        </authorList>
    </citation>
    <scope>NUCLEOTIDE SEQUENCE [LARGE SCALE GENOMIC DNA]</scope>
    <source>
        <strain evidence="2 3">DSM 100433</strain>
    </source>
</reference>
<evidence type="ECO:0000313" key="3">
    <source>
        <dbReference type="Proteomes" id="UP000294682"/>
    </source>
</evidence>